<reference evidence="1" key="1">
    <citation type="submission" date="2019-04" db="EMBL/GenBank/DDBJ databases">
        <authorList>
            <person name="Melise S."/>
            <person name="Noan J."/>
            <person name="Okalmin O."/>
        </authorList>
    </citation>
    <scope>NUCLEOTIDE SEQUENCE</scope>
    <source>
        <strain evidence="1">FN9</strain>
    </source>
</reference>
<sequence>MVIVWGGIGVSYREIVGWSLVKRLSHRHSLCLFAQNTQGKHAAMRAILHFLIFPMLMTNVARPRGINPESEMHFAQMLIRPQYIFLEVSVIWGGRNVDPKDRTDRTSKEAMRRQPTLRILEAFTAPGTLAECHSGWYCVLTLRQLSSLASVEFRVGARTVTSNIYLPEDTIESTVEAISSSPQPQANTRCRVGWCDVIETWDYGDLDEMMWI</sequence>
<proteinExistence type="predicted"/>
<protein>
    <submittedName>
        <fullName evidence="1">Uncharacterized protein</fullName>
    </submittedName>
</protein>
<name>A0A4E9EMN4_GIBZA</name>
<organism evidence="1">
    <name type="scientific">Gibberella zeae</name>
    <name type="common">Wheat head blight fungus</name>
    <name type="synonym">Fusarium graminearum</name>
    <dbReference type="NCBI Taxonomy" id="5518"/>
    <lineage>
        <taxon>Eukaryota</taxon>
        <taxon>Fungi</taxon>
        <taxon>Dikarya</taxon>
        <taxon>Ascomycota</taxon>
        <taxon>Pezizomycotina</taxon>
        <taxon>Sordariomycetes</taxon>
        <taxon>Hypocreomycetidae</taxon>
        <taxon>Hypocreales</taxon>
        <taxon>Nectriaceae</taxon>
        <taxon>Fusarium</taxon>
    </lineage>
</organism>
<dbReference type="EMBL" id="CAAKMV010000207">
    <property type="protein sequence ID" value="VIO64553.1"/>
    <property type="molecule type" value="Genomic_DNA"/>
</dbReference>
<accession>A0A4E9EMN4</accession>
<evidence type="ECO:0000313" key="1">
    <source>
        <dbReference type="EMBL" id="VIO64553.1"/>
    </source>
</evidence>
<gene>
    <name evidence="1" type="ORF">FUG_LOCUS580525</name>
</gene>
<dbReference type="AlphaFoldDB" id="A0A4E9EMN4"/>